<proteinExistence type="inferred from homology"/>
<dbReference type="STRING" id="56216.A0A1A6GD17"/>
<dbReference type="Proteomes" id="UP000092124">
    <property type="component" value="Unassembled WGS sequence"/>
</dbReference>
<dbReference type="CDD" id="cd00042">
    <property type="entry name" value="CY"/>
    <property type="match status" value="1"/>
</dbReference>
<protein>
    <recommendedName>
        <fullName evidence="3">Cystatin domain-containing protein</fullName>
    </recommendedName>
</protein>
<organism evidence="4 5">
    <name type="scientific">Neotoma lepida</name>
    <name type="common">Desert woodrat</name>
    <dbReference type="NCBI Taxonomy" id="56216"/>
    <lineage>
        <taxon>Eukaryota</taxon>
        <taxon>Metazoa</taxon>
        <taxon>Chordata</taxon>
        <taxon>Craniata</taxon>
        <taxon>Vertebrata</taxon>
        <taxon>Euteleostomi</taxon>
        <taxon>Mammalia</taxon>
        <taxon>Eutheria</taxon>
        <taxon>Euarchontoglires</taxon>
        <taxon>Glires</taxon>
        <taxon>Rodentia</taxon>
        <taxon>Myomorpha</taxon>
        <taxon>Muroidea</taxon>
        <taxon>Cricetidae</taxon>
        <taxon>Neotominae</taxon>
        <taxon>Neotoma</taxon>
    </lineage>
</organism>
<dbReference type="GO" id="GO:0004869">
    <property type="term" value="F:cysteine-type endopeptidase inhibitor activity"/>
    <property type="evidence" value="ECO:0007669"/>
    <property type="project" value="InterPro"/>
</dbReference>
<dbReference type="SUPFAM" id="SSF54403">
    <property type="entry name" value="Cystatin/monellin"/>
    <property type="match status" value="1"/>
</dbReference>
<dbReference type="InterPro" id="IPR000010">
    <property type="entry name" value="Cystatin_dom"/>
</dbReference>
<dbReference type="GO" id="GO:0005615">
    <property type="term" value="C:extracellular space"/>
    <property type="evidence" value="ECO:0007669"/>
    <property type="project" value="TreeGrafter"/>
</dbReference>
<evidence type="ECO:0000256" key="1">
    <source>
        <dbReference type="ARBA" id="ARBA00009403"/>
    </source>
</evidence>
<dbReference type="AlphaFoldDB" id="A0A1A6GD17"/>
<accession>A0A1A6GD17</accession>
<dbReference type="PANTHER" id="PTHR46186">
    <property type="entry name" value="CYSTATIN"/>
    <property type="match status" value="1"/>
</dbReference>
<evidence type="ECO:0000256" key="2">
    <source>
        <dbReference type="SAM" id="SignalP"/>
    </source>
</evidence>
<gene>
    <name evidence="4" type="ORF">A6R68_07712</name>
</gene>
<dbReference type="GO" id="GO:0005737">
    <property type="term" value="C:cytoplasm"/>
    <property type="evidence" value="ECO:0007669"/>
    <property type="project" value="TreeGrafter"/>
</dbReference>
<dbReference type="GO" id="GO:0031982">
    <property type="term" value="C:vesicle"/>
    <property type="evidence" value="ECO:0007669"/>
    <property type="project" value="TreeGrafter"/>
</dbReference>
<evidence type="ECO:0000313" key="5">
    <source>
        <dbReference type="Proteomes" id="UP000092124"/>
    </source>
</evidence>
<dbReference type="InterPro" id="IPR046350">
    <property type="entry name" value="Cystatin_sf"/>
</dbReference>
<name>A0A1A6GD17_NEOLE</name>
<evidence type="ECO:0000259" key="3">
    <source>
        <dbReference type="Pfam" id="PF00031"/>
    </source>
</evidence>
<feature type="signal peptide" evidence="2">
    <location>
        <begin position="1"/>
        <end position="30"/>
    </location>
</feature>
<feature type="chain" id="PRO_5018545395" description="Cystatin domain-containing protein" evidence="2">
    <location>
        <begin position="31"/>
        <end position="107"/>
    </location>
</feature>
<dbReference type="Gene3D" id="3.10.450.10">
    <property type="match status" value="1"/>
</dbReference>
<reference evidence="4 5" key="1">
    <citation type="submission" date="2016-06" db="EMBL/GenBank/DDBJ databases">
        <title>The Draft Genome Sequence and Annotation of the Desert Woodrat Neotoma lepida.</title>
        <authorList>
            <person name="Campbell M."/>
            <person name="Oakeson K.F."/>
            <person name="Yandell M."/>
            <person name="Halpert J.R."/>
            <person name="Dearing D."/>
        </authorList>
    </citation>
    <scope>NUCLEOTIDE SEQUENCE [LARGE SCALE GENOMIC DNA]</scope>
    <source>
        <strain evidence="4">417</strain>
        <tissue evidence="4">Liver</tissue>
    </source>
</reference>
<keyword evidence="2" id="KW-0732">Signal</keyword>
<sequence length="107" mass="11771">MTSLQRPSLPVLAALLILAVSLVASTNAEAEQMTGGRVEPDDLKDKEVQKVVNFAVKTYNDMVNDLYFSRPIHVMSASKQKVTCNFEINTAAKLNKMSVASFNCYQA</sequence>
<dbReference type="OrthoDB" id="1908104at2759"/>
<keyword evidence="5" id="KW-1185">Reference proteome</keyword>
<feature type="domain" description="Cystatin" evidence="3">
    <location>
        <begin position="38"/>
        <end position="99"/>
    </location>
</feature>
<evidence type="ECO:0000313" key="4">
    <source>
        <dbReference type="EMBL" id="OBS63749.1"/>
    </source>
</evidence>
<dbReference type="Pfam" id="PF00031">
    <property type="entry name" value="Cystatin"/>
    <property type="match status" value="1"/>
</dbReference>
<comment type="caution">
    <text evidence="4">The sequence shown here is derived from an EMBL/GenBank/DDBJ whole genome shotgun (WGS) entry which is preliminary data.</text>
</comment>
<dbReference type="PANTHER" id="PTHR46186:SF4">
    <property type="entry name" value="CYSTATIN 10"/>
    <property type="match status" value="1"/>
</dbReference>
<dbReference type="EMBL" id="LZPO01098438">
    <property type="protein sequence ID" value="OBS63749.1"/>
    <property type="molecule type" value="Genomic_DNA"/>
</dbReference>
<comment type="similarity">
    <text evidence="1">Belongs to the cystatin family.</text>
</comment>